<dbReference type="OrthoDB" id="9793637at2"/>
<dbReference type="EMBL" id="CP000747">
    <property type="protein sequence ID" value="ACG77583.1"/>
    <property type="molecule type" value="Genomic_DNA"/>
</dbReference>
<protein>
    <submittedName>
        <fullName evidence="3">Hemerythrin HHE cation binding region</fullName>
    </submittedName>
</protein>
<dbReference type="HOGENOM" id="CLU_079417_6_0_5"/>
<dbReference type="InterPro" id="IPR012312">
    <property type="entry name" value="Hemerythrin-like"/>
</dbReference>
<dbReference type="KEGG" id="pzu:PHZ_c1169"/>
<reference evidence="3 4" key="1">
    <citation type="journal article" date="2008" name="BMC Genomics">
        <title>Complete genome of Phenylobacterium zucineum - a novel facultative intracellular bacterium isolated from human erythroleukemia cell line K562.</title>
        <authorList>
            <person name="Luo Y."/>
            <person name="Xu X."/>
            <person name="Ding Z."/>
            <person name="Liu Z."/>
            <person name="Zhang B."/>
            <person name="Yan Z."/>
            <person name="Sun J."/>
            <person name="Hu S."/>
            <person name="Hu X."/>
        </authorList>
    </citation>
    <scope>NUCLEOTIDE SEQUENCE [LARGE SCALE GENOMIC DNA]</scope>
    <source>
        <strain evidence="3 4">HLK1</strain>
    </source>
</reference>
<dbReference type="Gene3D" id="1.20.120.520">
    <property type="entry name" value="nmb1532 protein domain like"/>
    <property type="match status" value="1"/>
</dbReference>
<evidence type="ECO:0000313" key="4">
    <source>
        <dbReference type="Proteomes" id="UP000001868"/>
    </source>
</evidence>
<dbReference type="PANTHER" id="PTHR35585">
    <property type="entry name" value="HHE DOMAIN PROTEIN (AFU_ORTHOLOGUE AFUA_4G00730)"/>
    <property type="match status" value="1"/>
</dbReference>
<evidence type="ECO:0000259" key="2">
    <source>
        <dbReference type="Pfam" id="PF01814"/>
    </source>
</evidence>
<keyword evidence="4" id="KW-1185">Reference proteome</keyword>
<gene>
    <name evidence="3" type="ordered locus">PHZ_c1169</name>
</gene>
<feature type="compositionally biased region" description="Low complexity" evidence="1">
    <location>
        <begin position="1"/>
        <end position="37"/>
    </location>
</feature>
<dbReference type="STRING" id="450851.PHZ_c1169"/>
<proteinExistence type="predicted"/>
<accession>B4R8F6</accession>
<dbReference type="RefSeq" id="WP_012521729.1">
    <property type="nucleotide sequence ID" value="NC_011144.1"/>
</dbReference>
<dbReference type="Pfam" id="PF01814">
    <property type="entry name" value="Hemerythrin"/>
    <property type="match status" value="1"/>
</dbReference>
<dbReference type="AlphaFoldDB" id="B4R8F6"/>
<evidence type="ECO:0000313" key="3">
    <source>
        <dbReference type="EMBL" id="ACG77583.1"/>
    </source>
</evidence>
<organism evidence="3 4">
    <name type="scientific">Phenylobacterium zucineum (strain HLK1)</name>
    <dbReference type="NCBI Taxonomy" id="450851"/>
    <lineage>
        <taxon>Bacteria</taxon>
        <taxon>Pseudomonadati</taxon>
        <taxon>Pseudomonadota</taxon>
        <taxon>Alphaproteobacteria</taxon>
        <taxon>Caulobacterales</taxon>
        <taxon>Caulobacteraceae</taxon>
        <taxon>Phenylobacterium</taxon>
    </lineage>
</organism>
<evidence type="ECO:0000256" key="1">
    <source>
        <dbReference type="SAM" id="MobiDB-lite"/>
    </source>
</evidence>
<sequence>MAAASQSTAKKTKSAAAKSKSASAGKSTAKKTAAPKSDPATRLLMQDHRAVEKLFAQYEKAKEDDAKKQAIYEQIHMELAVHMQIEEEIFYPASRPHVDEQDTVNEAVVEHASARDLMAQLKKMKPSDEMYDAKVTVLKEMIEHHVEEEEKEYFPECRKSDMDLKAVGEQLKARKEELMAEMGGSAARH</sequence>
<dbReference type="Proteomes" id="UP000001868">
    <property type="component" value="Chromosome"/>
</dbReference>
<dbReference type="PANTHER" id="PTHR35585:SF1">
    <property type="entry name" value="HHE DOMAIN PROTEIN (AFU_ORTHOLOGUE AFUA_4G00730)"/>
    <property type="match status" value="1"/>
</dbReference>
<dbReference type="eggNOG" id="COG5592">
    <property type="taxonomic scope" value="Bacteria"/>
</dbReference>
<feature type="domain" description="Hemerythrin-like" evidence="2">
    <location>
        <begin position="41"/>
        <end position="156"/>
    </location>
</feature>
<name>B4R8F6_PHEZH</name>
<feature type="region of interest" description="Disordered" evidence="1">
    <location>
        <begin position="1"/>
        <end position="43"/>
    </location>
</feature>